<proteinExistence type="predicted"/>
<comment type="caution">
    <text evidence="2">The sequence shown here is derived from an EMBL/GenBank/DDBJ whole genome shotgun (WGS) entry which is preliminary data.</text>
</comment>
<keyword evidence="1" id="KW-0472">Membrane</keyword>
<evidence type="ECO:0008006" key="4">
    <source>
        <dbReference type="Google" id="ProtNLM"/>
    </source>
</evidence>
<keyword evidence="1" id="KW-0812">Transmembrane</keyword>
<dbReference type="RefSeq" id="WP_213348061.1">
    <property type="nucleotide sequence ID" value="NZ_JAEDAM010000002.1"/>
</dbReference>
<organism evidence="2 3">
    <name type="scientific">Candidatus Vampirococcus lugosii</name>
    <dbReference type="NCBI Taxonomy" id="2789015"/>
    <lineage>
        <taxon>Bacteria</taxon>
        <taxon>Candidatus Absconditibacteriota</taxon>
        <taxon>Vampirococcus</taxon>
    </lineage>
</organism>
<evidence type="ECO:0000256" key="1">
    <source>
        <dbReference type="SAM" id="Phobius"/>
    </source>
</evidence>
<accession>A0ABS5QJU2</accession>
<dbReference type="Proteomes" id="UP000680365">
    <property type="component" value="Unassembled WGS sequence"/>
</dbReference>
<feature type="transmembrane region" description="Helical" evidence="1">
    <location>
        <begin position="41"/>
        <end position="63"/>
    </location>
</feature>
<feature type="transmembrane region" description="Helical" evidence="1">
    <location>
        <begin position="6"/>
        <end position="29"/>
    </location>
</feature>
<dbReference type="EMBL" id="JAEDAM010000002">
    <property type="protein sequence ID" value="MBS8121488.1"/>
    <property type="molecule type" value="Genomic_DNA"/>
</dbReference>
<gene>
    <name evidence="2" type="ORF">VAMP_5n123</name>
</gene>
<name>A0ABS5QJU2_9BACT</name>
<keyword evidence="1" id="KW-1133">Transmembrane helix</keyword>
<sequence>MKYLFLLIGIAGLILLLIIYFQGFTYNFSQKIPFLQNRIDFNIFTTYLIIIAIFTGVFLTLGVKGILDSNKDLDDGFEL</sequence>
<keyword evidence="3" id="KW-1185">Reference proteome</keyword>
<evidence type="ECO:0000313" key="3">
    <source>
        <dbReference type="Proteomes" id="UP000680365"/>
    </source>
</evidence>
<protein>
    <recommendedName>
        <fullName evidence="4">DUF1049 domain-containing protein</fullName>
    </recommendedName>
</protein>
<reference evidence="2 3" key="1">
    <citation type="journal article" date="2021" name="Nat. Commun.">
        <title>Reductive evolution and unique predatory mode in the CPR bacterium Vampirococcus lugosii.</title>
        <authorList>
            <person name="Moreira D."/>
            <person name="Zivanovic Y."/>
            <person name="Lopez-Archilla A.I."/>
            <person name="Iniesto M."/>
            <person name="Lopez-Garcia P."/>
        </authorList>
    </citation>
    <scope>NUCLEOTIDE SEQUENCE [LARGE SCALE GENOMIC DNA]</scope>
    <source>
        <strain evidence="2">Chiprana</strain>
    </source>
</reference>
<evidence type="ECO:0000313" key="2">
    <source>
        <dbReference type="EMBL" id="MBS8121488.1"/>
    </source>
</evidence>